<feature type="transmembrane region" description="Helical" evidence="5">
    <location>
        <begin position="406"/>
        <end position="428"/>
    </location>
</feature>
<protein>
    <recommendedName>
        <fullName evidence="6">Major facilitator superfamily (MFS) profile domain-containing protein</fullName>
    </recommendedName>
</protein>
<comment type="caution">
    <text evidence="7">The sequence shown here is derived from an EMBL/GenBank/DDBJ whole genome shotgun (WGS) entry which is preliminary data.</text>
</comment>
<feature type="transmembrane region" description="Helical" evidence="5">
    <location>
        <begin position="276"/>
        <end position="296"/>
    </location>
</feature>
<keyword evidence="5" id="KW-0472">Membrane</keyword>
<evidence type="ECO:0000313" key="7">
    <source>
        <dbReference type="EMBL" id="KAG5660333.1"/>
    </source>
</evidence>
<keyword evidence="3" id="KW-0325">Glycoprotein</keyword>
<gene>
    <name evidence="7" type="ORF">KAF25_002939</name>
</gene>
<dbReference type="GO" id="GO:0022857">
    <property type="term" value="F:transmembrane transporter activity"/>
    <property type="evidence" value="ECO:0007669"/>
    <property type="project" value="InterPro"/>
</dbReference>
<dbReference type="InterPro" id="IPR020846">
    <property type="entry name" value="MFS_dom"/>
</dbReference>
<comment type="similarity">
    <text evidence="2">Belongs to the major facilitator superfamily. Monocarboxylate porter (TC 2.A.1.13) family.</text>
</comment>
<proteinExistence type="inferred from homology"/>
<dbReference type="EMBL" id="JAGPUO010000009">
    <property type="protein sequence ID" value="KAG5660333.1"/>
    <property type="molecule type" value="Genomic_DNA"/>
</dbReference>
<keyword evidence="5" id="KW-0812">Transmembrane</keyword>
<dbReference type="InterPro" id="IPR050327">
    <property type="entry name" value="Proton-linked_MCT"/>
</dbReference>
<feature type="region of interest" description="Disordered" evidence="4">
    <location>
        <begin position="1"/>
        <end position="50"/>
    </location>
</feature>
<dbReference type="GO" id="GO:0016020">
    <property type="term" value="C:membrane"/>
    <property type="evidence" value="ECO:0007669"/>
    <property type="project" value="UniProtKB-SubCell"/>
</dbReference>
<sequence length="436" mass="44937">SISAAIDHPSTPNSYTHHASSSDTAGNARSAGNSTTSGHGLPLNEAQSITTDPPDGGYGWVAVVGGSIVSWWMIGIPYSWGIIQSALVERGVSTPAVLSFVGSLAACLLAALAIVNSKIMRSLGSRGTGMLGMSMMDLAHFITSFTFTNIGALFAASGVIMGMGISKRGLAKGIIFAAGGLGGAAISYGLDALILQVGIGWALRTVAILTIATGVPAAYLVKERIPYKRTGFVDRNLFKSPTFLAIFIAGAIATFPLFVPPFFIPLYAKSIGLPSNVGAGLVAGFNFASALGRICCGLLCDRIGAMNVLFLSLVLIGLSNLVIWPFSTTLAPLIPFVILNGMANGGFFSTMPTVIGSVFGPSQVSIAMGMAVTGWAGGYLMGSPIAGYLLDAYGGAESGFRAYRPAMYYAGSLALAAAGIVAMIRLHISRKILAKV</sequence>
<evidence type="ECO:0000256" key="5">
    <source>
        <dbReference type="SAM" id="Phobius"/>
    </source>
</evidence>
<feature type="transmembrane region" description="Helical" evidence="5">
    <location>
        <begin position="173"/>
        <end position="195"/>
    </location>
</feature>
<evidence type="ECO:0000256" key="2">
    <source>
        <dbReference type="ARBA" id="ARBA00006727"/>
    </source>
</evidence>
<evidence type="ECO:0000259" key="6">
    <source>
        <dbReference type="PROSITE" id="PS50850"/>
    </source>
</evidence>
<organism evidence="7 8">
    <name type="scientific">Fusarium avenaceum</name>
    <dbReference type="NCBI Taxonomy" id="40199"/>
    <lineage>
        <taxon>Eukaryota</taxon>
        <taxon>Fungi</taxon>
        <taxon>Dikarya</taxon>
        <taxon>Ascomycota</taxon>
        <taxon>Pezizomycotina</taxon>
        <taxon>Sordariomycetes</taxon>
        <taxon>Hypocreomycetidae</taxon>
        <taxon>Hypocreales</taxon>
        <taxon>Nectriaceae</taxon>
        <taxon>Fusarium</taxon>
        <taxon>Fusarium tricinctum species complex</taxon>
    </lineage>
</organism>
<dbReference type="Proteomes" id="UP000782241">
    <property type="component" value="Unassembled WGS sequence"/>
</dbReference>
<dbReference type="Pfam" id="PF07690">
    <property type="entry name" value="MFS_1"/>
    <property type="match status" value="1"/>
</dbReference>
<dbReference type="AlphaFoldDB" id="A0A9P7H5Q4"/>
<name>A0A9P7H5Q4_9HYPO</name>
<feature type="domain" description="Major facilitator superfamily (MFS) profile" evidence="6">
    <location>
        <begin position="242"/>
        <end position="436"/>
    </location>
</feature>
<feature type="transmembrane region" description="Helical" evidence="5">
    <location>
        <begin position="333"/>
        <end position="359"/>
    </location>
</feature>
<evidence type="ECO:0000256" key="3">
    <source>
        <dbReference type="ARBA" id="ARBA00023180"/>
    </source>
</evidence>
<dbReference type="InterPro" id="IPR011701">
    <property type="entry name" value="MFS"/>
</dbReference>
<evidence type="ECO:0000256" key="4">
    <source>
        <dbReference type="SAM" id="MobiDB-lite"/>
    </source>
</evidence>
<dbReference type="Gene3D" id="1.20.1250.20">
    <property type="entry name" value="MFS general substrate transporter like domains"/>
    <property type="match status" value="1"/>
</dbReference>
<comment type="subcellular location">
    <subcellularLocation>
        <location evidence="1">Membrane</location>
        <topology evidence="1">Multi-pass membrane protein</topology>
    </subcellularLocation>
</comment>
<keyword evidence="5" id="KW-1133">Transmembrane helix</keyword>
<evidence type="ECO:0000256" key="1">
    <source>
        <dbReference type="ARBA" id="ARBA00004141"/>
    </source>
</evidence>
<feature type="transmembrane region" description="Helical" evidence="5">
    <location>
        <begin position="201"/>
        <end position="221"/>
    </location>
</feature>
<feature type="transmembrane region" description="Helical" evidence="5">
    <location>
        <begin position="58"/>
        <end position="80"/>
    </location>
</feature>
<feature type="non-terminal residue" evidence="7">
    <location>
        <position position="1"/>
    </location>
</feature>
<dbReference type="PANTHER" id="PTHR11360:SF305">
    <property type="entry name" value="MAJOR FACILITATOR SUPERFAMILY (MFS) PROFILE DOMAIN-CONTAINING PROTEIN"/>
    <property type="match status" value="1"/>
</dbReference>
<feature type="transmembrane region" description="Helical" evidence="5">
    <location>
        <begin position="92"/>
        <end position="115"/>
    </location>
</feature>
<feature type="transmembrane region" description="Helical" evidence="5">
    <location>
        <begin position="308"/>
        <end position="327"/>
    </location>
</feature>
<evidence type="ECO:0000313" key="8">
    <source>
        <dbReference type="Proteomes" id="UP000782241"/>
    </source>
</evidence>
<accession>A0A9P7H5Q4</accession>
<keyword evidence="8" id="KW-1185">Reference proteome</keyword>
<reference evidence="7" key="1">
    <citation type="submission" date="2021-04" db="EMBL/GenBank/DDBJ databases">
        <title>Draft genome of Fusarium avenaceum strain F156N33, isolated from an atmospheric sample in Virginia.</title>
        <authorList>
            <person name="Yang S."/>
            <person name="Vinatzer B.A."/>
            <person name="Coleman J."/>
        </authorList>
    </citation>
    <scope>NUCLEOTIDE SEQUENCE</scope>
    <source>
        <strain evidence="7">F156N33</strain>
    </source>
</reference>
<feature type="transmembrane region" description="Helical" evidence="5">
    <location>
        <begin position="366"/>
        <end position="386"/>
    </location>
</feature>
<dbReference type="SUPFAM" id="SSF103473">
    <property type="entry name" value="MFS general substrate transporter"/>
    <property type="match status" value="1"/>
</dbReference>
<feature type="transmembrane region" description="Helical" evidence="5">
    <location>
        <begin position="138"/>
        <end position="161"/>
    </location>
</feature>
<feature type="transmembrane region" description="Helical" evidence="5">
    <location>
        <begin position="242"/>
        <end position="264"/>
    </location>
</feature>
<dbReference type="PROSITE" id="PS50850">
    <property type="entry name" value="MFS"/>
    <property type="match status" value="1"/>
</dbReference>
<dbReference type="InterPro" id="IPR036259">
    <property type="entry name" value="MFS_trans_sf"/>
</dbReference>
<dbReference type="PANTHER" id="PTHR11360">
    <property type="entry name" value="MONOCARBOXYLATE TRANSPORTER"/>
    <property type="match status" value="1"/>
</dbReference>
<feature type="compositionally biased region" description="Polar residues" evidence="4">
    <location>
        <begin position="10"/>
        <end position="38"/>
    </location>
</feature>